<comment type="caution">
    <text evidence="1">The sequence shown here is derived from an EMBL/GenBank/DDBJ whole genome shotgun (WGS) entry which is preliminary data.</text>
</comment>
<dbReference type="GO" id="GO:0016787">
    <property type="term" value="F:hydrolase activity"/>
    <property type="evidence" value="ECO:0007669"/>
    <property type="project" value="UniProtKB-KW"/>
</dbReference>
<reference evidence="1 2" key="1">
    <citation type="journal article" date="2018" name="Nat. Biotechnol.">
        <title>A standardized bacterial taxonomy based on genome phylogeny substantially revises the tree of life.</title>
        <authorList>
            <person name="Parks D.H."/>
            <person name="Chuvochina M."/>
            <person name="Waite D.W."/>
            <person name="Rinke C."/>
            <person name="Skarshewski A."/>
            <person name="Chaumeil P.A."/>
            <person name="Hugenholtz P."/>
        </authorList>
    </citation>
    <scope>NUCLEOTIDE SEQUENCE [LARGE SCALE GENOMIC DNA]</scope>
    <source>
        <strain evidence="1">UBA11978</strain>
    </source>
</reference>
<evidence type="ECO:0000313" key="2">
    <source>
        <dbReference type="Proteomes" id="UP000263517"/>
    </source>
</evidence>
<accession>A0A350P8N0</accession>
<evidence type="ECO:0000313" key="1">
    <source>
        <dbReference type="EMBL" id="HAW77647.1"/>
    </source>
</evidence>
<name>A0A350P8N0_9ALTE</name>
<proteinExistence type="predicted"/>
<dbReference type="Pfam" id="PF04307">
    <property type="entry name" value="YdjM"/>
    <property type="match status" value="1"/>
</dbReference>
<sequence length="121" mass="12956">MSSGTTHMFVGAGAVGLAAIVDDHPHPITHSLLIAPLLGSISGKLPDYIEPALHPNHRQFFHSITVAGLLTIGLIKCYQWKPEEPFEKLIRGLVLLGGMGYLSHLICDSTTPKGLPLVGKL</sequence>
<protein>
    <submittedName>
        <fullName evidence="1">Metal-dependent hydrolase</fullName>
    </submittedName>
</protein>
<dbReference type="EMBL" id="DNAN01000632">
    <property type="protein sequence ID" value="HAW77647.1"/>
    <property type="molecule type" value="Genomic_DNA"/>
</dbReference>
<dbReference type="RefSeq" id="WP_272969850.1">
    <property type="nucleotide sequence ID" value="NZ_CALBIY010000073.1"/>
</dbReference>
<gene>
    <name evidence="1" type="ORF">DCW74_18170</name>
</gene>
<dbReference type="AlphaFoldDB" id="A0A350P8N0"/>
<keyword evidence="1" id="KW-0378">Hydrolase</keyword>
<organism evidence="1 2">
    <name type="scientific">Alteromonas australica</name>
    <dbReference type="NCBI Taxonomy" id="589873"/>
    <lineage>
        <taxon>Bacteria</taxon>
        <taxon>Pseudomonadati</taxon>
        <taxon>Pseudomonadota</taxon>
        <taxon>Gammaproteobacteria</taxon>
        <taxon>Alteromonadales</taxon>
        <taxon>Alteromonadaceae</taxon>
        <taxon>Alteromonas/Salinimonas group</taxon>
        <taxon>Alteromonas</taxon>
    </lineage>
</organism>
<dbReference type="Proteomes" id="UP000263517">
    <property type="component" value="Unassembled WGS sequence"/>
</dbReference>
<dbReference type="InterPro" id="IPR007404">
    <property type="entry name" value="YdjM-like"/>
</dbReference>